<keyword evidence="3" id="KW-0028">Amino-acid biosynthesis</keyword>
<dbReference type="STRING" id="1075417.SAMN05421823_10643"/>
<protein>
    <recommendedName>
        <fullName evidence="2">phosphoribosylanthranilate isomerase</fullName>
        <ecNumber evidence="2">5.3.1.24</ecNumber>
    </recommendedName>
</protein>
<dbReference type="GO" id="GO:0000162">
    <property type="term" value="P:L-tryptophan biosynthetic process"/>
    <property type="evidence" value="ECO:0007669"/>
    <property type="project" value="UniProtKB-UniPathway"/>
</dbReference>
<dbReference type="Pfam" id="PF00697">
    <property type="entry name" value="PRAI"/>
    <property type="match status" value="1"/>
</dbReference>
<dbReference type="AlphaFoldDB" id="A0A1G9K444"/>
<organism evidence="8 9">
    <name type="scientific">Catalinimonas alkaloidigena</name>
    <dbReference type="NCBI Taxonomy" id="1075417"/>
    <lineage>
        <taxon>Bacteria</taxon>
        <taxon>Pseudomonadati</taxon>
        <taxon>Bacteroidota</taxon>
        <taxon>Cytophagia</taxon>
        <taxon>Cytophagales</taxon>
        <taxon>Catalimonadaceae</taxon>
        <taxon>Catalinimonas</taxon>
    </lineage>
</organism>
<accession>A0A1G9K444</accession>
<evidence type="ECO:0000259" key="7">
    <source>
        <dbReference type="Pfam" id="PF00697"/>
    </source>
</evidence>
<keyword evidence="5" id="KW-0057">Aromatic amino acid biosynthesis</keyword>
<evidence type="ECO:0000313" key="9">
    <source>
        <dbReference type="Proteomes" id="UP000198510"/>
    </source>
</evidence>
<name>A0A1G9K444_9BACT</name>
<evidence type="ECO:0000256" key="6">
    <source>
        <dbReference type="ARBA" id="ARBA00023235"/>
    </source>
</evidence>
<evidence type="ECO:0000256" key="5">
    <source>
        <dbReference type="ARBA" id="ARBA00023141"/>
    </source>
</evidence>
<evidence type="ECO:0000256" key="2">
    <source>
        <dbReference type="ARBA" id="ARBA00012572"/>
    </source>
</evidence>
<gene>
    <name evidence="8" type="ORF">SAMN05421823_10643</name>
</gene>
<dbReference type="EMBL" id="FNFO01000006">
    <property type="protein sequence ID" value="SDL44469.1"/>
    <property type="molecule type" value="Genomic_DNA"/>
</dbReference>
<dbReference type="SUPFAM" id="SSF51366">
    <property type="entry name" value="Ribulose-phoshate binding barrel"/>
    <property type="match status" value="1"/>
</dbReference>
<keyword evidence="9" id="KW-1185">Reference proteome</keyword>
<dbReference type="EC" id="5.3.1.24" evidence="2"/>
<dbReference type="Gene3D" id="3.20.20.70">
    <property type="entry name" value="Aldolase class I"/>
    <property type="match status" value="1"/>
</dbReference>
<evidence type="ECO:0000256" key="1">
    <source>
        <dbReference type="ARBA" id="ARBA00004664"/>
    </source>
</evidence>
<proteinExistence type="predicted"/>
<dbReference type="RefSeq" id="WP_143017320.1">
    <property type="nucleotide sequence ID" value="NZ_FNFO01000006.1"/>
</dbReference>
<reference evidence="8 9" key="1">
    <citation type="submission" date="2016-10" db="EMBL/GenBank/DDBJ databases">
        <authorList>
            <person name="de Groot N.N."/>
        </authorList>
    </citation>
    <scope>NUCLEOTIDE SEQUENCE [LARGE SCALE GENOMIC DNA]</scope>
    <source>
        <strain evidence="8 9">DSM 25186</strain>
    </source>
</reference>
<dbReference type="Proteomes" id="UP000198510">
    <property type="component" value="Unassembled WGS sequence"/>
</dbReference>
<comment type="pathway">
    <text evidence="1">Amino-acid biosynthesis; L-tryptophan biosynthesis; L-tryptophan from chorismate: step 3/5.</text>
</comment>
<dbReference type="InterPro" id="IPR001240">
    <property type="entry name" value="PRAI_dom"/>
</dbReference>
<sequence length="207" mass="23041">MMLKTTVFLSSVNNLSDARYGAGMGVSLIGFPLATSHPHRLSEQDFREITDWLAGVALVGEFDDEPAHEVRRLAERYPLQYVLTNKSEAIEDLVGLELPIILRVTETNPQKLQQLMAWHADTVHYFLLELPHGTTSHGDLPLSPPQLQQLCADHPILLGYPVTPEALDPLLNDIRPMGIALRGGEEIRPGYKDFDQIADVLEALEAE</sequence>
<dbReference type="InterPro" id="IPR011060">
    <property type="entry name" value="RibuloseP-bd_barrel"/>
</dbReference>
<dbReference type="GO" id="GO:0004640">
    <property type="term" value="F:phosphoribosylanthranilate isomerase activity"/>
    <property type="evidence" value="ECO:0007669"/>
    <property type="project" value="UniProtKB-EC"/>
</dbReference>
<evidence type="ECO:0000256" key="3">
    <source>
        <dbReference type="ARBA" id="ARBA00022605"/>
    </source>
</evidence>
<dbReference type="OrthoDB" id="941905at2"/>
<evidence type="ECO:0000256" key="4">
    <source>
        <dbReference type="ARBA" id="ARBA00022822"/>
    </source>
</evidence>
<keyword evidence="6 8" id="KW-0413">Isomerase</keyword>
<keyword evidence="4" id="KW-0822">Tryptophan biosynthesis</keyword>
<feature type="domain" description="N-(5'phosphoribosyl) anthranilate isomerase (PRAI)" evidence="7">
    <location>
        <begin position="36"/>
        <end position="202"/>
    </location>
</feature>
<dbReference type="UniPathway" id="UPA00035">
    <property type="reaction ID" value="UER00042"/>
</dbReference>
<evidence type="ECO:0000313" key="8">
    <source>
        <dbReference type="EMBL" id="SDL44469.1"/>
    </source>
</evidence>
<dbReference type="InterPro" id="IPR013785">
    <property type="entry name" value="Aldolase_TIM"/>
</dbReference>